<dbReference type="Pfam" id="PF02897">
    <property type="entry name" value="Peptidase_S9_N"/>
    <property type="match status" value="1"/>
</dbReference>
<sequence>MPQTGSDQPTASPPALSAPPRAEKRPHVICHHGIEIHDDYAWLRDPAYPTVDDPEILGYLRAENDYYDSVMDPLKSWTEAIFKELKGRISEDDESVPVKDGDWLYQWRFLAGSQYRRWYRKAADPAPTQKDWQCILDEPALAAGHDYFRLGGFTVSPDGSKLAYAIDRDGSERFQLVILDLESGTDLPDRIDNTIGAPVWSADSRHLLYRLVNENWRPFCVKAHLLGDDPTHDRVLYEESDGGFFVHLDKTQSRQWIVISSGSHETSEVRLLPADDISAKPKLVAARETGHEYELDHGGGRFFIRSNKDAPNFRIFSAGIDDLTPKGWQEILPAHDRDYYRGLVAFGSFLAIEQRRDGLDQIRIISHDGGHDHFIDFPETLYCADLGANAEPDPETIRISYSSMITPATVFDYKLETRQLISRKVQSLPSGYDRDDYQTERLMAPSRDGKLIPISIVYKKGFRQTAPGPLHLYGYGAYGMGMSPSFSSARLSLLDRGFAYAIAHIRGGDELGRLWYEGGKMHQRHHVFEDFIDAAHFLIKKGYAKAGSISASGGSAGGKLMGAIANLEPDLWRAIVAHVPFVDVLNTMLDASLPLTPIEWPEWGNPAIDAEVFRTILSYSPYDNVKAQAYPPMMITCGLNDPRVTYWEPAKWVARLRALKTDDQPLILKTNMGAGHGGKSGRYDALYEIAEEYSFILMAFGLQALGQRALGERARDKAD</sequence>
<evidence type="ECO:0000256" key="2">
    <source>
        <dbReference type="ARBA" id="ARBA00022670"/>
    </source>
</evidence>
<evidence type="ECO:0000313" key="8">
    <source>
        <dbReference type="EMBL" id="GER05444.1"/>
    </source>
</evidence>
<organism evidence="8 9">
    <name type="scientific">Iodidimonas nitroreducens</name>
    <dbReference type="NCBI Taxonomy" id="1236968"/>
    <lineage>
        <taxon>Bacteria</taxon>
        <taxon>Pseudomonadati</taxon>
        <taxon>Pseudomonadota</taxon>
        <taxon>Alphaproteobacteria</taxon>
        <taxon>Iodidimonadales</taxon>
        <taxon>Iodidimonadaceae</taxon>
        <taxon>Iodidimonas</taxon>
    </lineage>
</organism>
<dbReference type="SUPFAM" id="SSF50993">
    <property type="entry name" value="Peptidase/esterase 'gauge' domain"/>
    <property type="match status" value="1"/>
</dbReference>
<feature type="region of interest" description="Disordered" evidence="5">
    <location>
        <begin position="1"/>
        <end position="24"/>
    </location>
</feature>
<dbReference type="Pfam" id="PF00326">
    <property type="entry name" value="Peptidase_S9"/>
    <property type="match status" value="1"/>
</dbReference>
<name>A0A5A7NCJ3_9PROT</name>
<accession>A0A5A7NCJ3</accession>
<comment type="caution">
    <text evidence="8">The sequence shown here is derived from an EMBL/GenBank/DDBJ whole genome shotgun (WGS) entry which is preliminary data.</text>
</comment>
<evidence type="ECO:0000259" key="7">
    <source>
        <dbReference type="Pfam" id="PF02897"/>
    </source>
</evidence>
<evidence type="ECO:0000256" key="5">
    <source>
        <dbReference type="SAM" id="MobiDB-lite"/>
    </source>
</evidence>
<dbReference type="PRINTS" id="PR00862">
    <property type="entry name" value="PROLIGOPTASE"/>
</dbReference>
<dbReference type="InterPro" id="IPR029058">
    <property type="entry name" value="AB_hydrolase_fold"/>
</dbReference>
<dbReference type="GO" id="GO:0006508">
    <property type="term" value="P:proteolysis"/>
    <property type="evidence" value="ECO:0007669"/>
    <property type="project" value="UniProtKB-KW"/>
</dbReference>
<gene>
    <name evidence="8" type="ORF">JCM17846_31260</name>
</gene>
<dbReference type="Gene3D" id="2.130.10.120">
    <property type="entry name" value="Prolyl oligopeptidase, N-terminal domain"/>
    <property type="match status" value="1"/>
</dbReference>
<dbReference type="PANTHER" id="PTHR11757">
    <property type="entry name" value="PROTEASE FAMILY S9A OLIGOPEPTIDASE"/>
    <property type="match status" value="1"/>
</dbReference>
<dbReference type="RefSeq" id="WP_081837316.1">
    <property type="nucleotide sequence ID" value="NZ_BKCN01000025.1"/>
</dbReference>
<dbReference type="Proteomes" id="UP000324996">
    <property type="component" value="Unassembled WGS sequence"/>
</dbReference>
<evidence type="ECO:0000256" key="3">
    <source>
        <dbReference type="ARBA" id="ARBA00022801"/>
    </source>
</evidence>
<dbReference type="GO" id="GO:0004252">
    <property type="term" value="F:serine-type endopeptidase activity"/>
    <property type="evidence" value="ECO:0007669"/>
    <property type="project" value="InterPro"/>
</dbReference>
<dbReference type="InterPro" id="IPR023302">
    <property type="entry name" value="Pept_S9A_N"/>
</dbReference>
<evidence type="ECO:0000256" key="4">
    <source>
        <dbReference type="ARBA" id="ARBA00022825"/>
    </source>
</evidence>
<dbReference type="InterPro" id="IPR002470">
    <property type="entry name" value="Peptidase_S9A"/>
</dbReference>
<dbReference type="Gene3D" id="3.40.50.1820">
    <property type="entry name" value="alpha/beta hydrolase"/>
    <property type="match status" value="1"/>
</dbReference>
<comment type="similarity">
    <text evidence="1">Belongs to the peptidase S9A family.</text>
</comment>
<keyword evidence="3" id="KW-0378">Hydrolase</keyword>
<protein>
    <submittedName>
        <fullName evidence="8">Oligopeptidase B</fullName>
    </submittedName>
</protein>
<dbReference type="InterPro" id="IPR001375">
    <property type="entry name" value="Peptidase_S9_cat"/>
</dbReference>
<dbReference type="InterPro" id="IPR051543">
    <property type="entry name" value="Serine_Peptidase_S9A"/>
</dbReference>
<keyword evidence="2" id="KW-0645">Protease</keyword>
<feature type="compositionally biased region" description="Low complexity" evidence="5">
    <location>
        <begin position="9"/>
        <end position="20"/>
    </location>
</feature>
<evidence type="ECO:0000259" key="6">
    <source>
        <dbReference type="Pfam" id="PF00326"/>
    </source>
</evidence>
<dbReference type="AlphaFoldDB" id="A0A5A7NCJ3"/>
<dbReference type="SUPFAM" id="SSF53474">
    <property type="entry name" value="alpha/beta-Hydrolases"/>
    <property type="match status" value="1"/>
</dbReference>
<dbReference type="PANTHER" id="PTHR11757:SF19">
    <property type="entry name" value="PROLYL ENDOPEPTIDASE-LIKE"/>
    <property type="match status" value="1"/>
</dbReference>
<feature type="domain" description="Peptidase S9A N-terminal" evidence="7">
    <location>
        <begin position="20"/>
        <end position="420"/>
    </location>
</feature>
<proteinExistence type="inferred from homology"/>
<keyword evidence="9" id="KW-1185">Reference proteome</keyword>
<evidence type="ECO:0000313" key="9">
    <source>
        <dbReference type="Proteomes" id="UP000324996"/>
    </source>
</evidence>
<evidence type="ECO:0000256" key="1">
    <source>
        <dbReference type="ARBA" id="ARBA00005228"/>
    </source>
</evidence>
<reference evidence="8 9" key="1">
    <citation type="submission" date="2019-09" db="EMBL/GenBank/DDBJ databases">
        <title>NBRP : Genome information of microbial organism related human and environment.</title>
        <authorList>
            <person name="Hattori M."/>
            <person name="Oshima K."/>
            <person name="Inaba H."/>
            <person name="Suda W."/>
            <person name="Sakamoto M."/>
            <person name="Iino T."/>
            <person name="Kitahara M."/>
            <person name="Oshida Y."/>
            <person name="Iida T."/>
            <person name="Kudo T."/>
            <person name="Itoh T."/>
            <person name="Ohkuma M."/>
        </authorList>
    </citation>
    <scope>NUCLEOTIDE SEQUENCE [LARGE SCALE GENOMIC DNA]</scope>
    <source>
        <strain evidence="8 9">Q-1</strain>
    </source>
</reference>
<feature type="domain" description="Peptidase S9 prolyl oligopeptidase catalytic" evidence="6">
    <location>
        <begin position="484"/>
        <end position="701"/>
    </location>
</feature>
<keyword evidence="4" id="KW-0720">Serine protease</keyword>
<dbReference type="EMBL" id="BKCN01000025">
    <property type="protein sequence ID" value="GER05444.1"/>
    <property type="molecule type" value="Genomic_DNA"/>
</dbReference>